<dbReference type="InterPro" id="IPR012938">
    <property type="entry name" value="Glc/Sorbosone_DH"/>
</dbReference>
<dbReference type="InterPro" id="IPR026444">
    <property type="entry name" value="Secre_tail"/>
</dbReference>
<dbReference type="Proteomes" id="UP000718451">
    <property type="component" value="Unassembled WGS sequence"/>
</dbReference>
<dbReference type="InterPro" id="IPR037524">
    <property type="entry name" value="PA14/GLEYA"/>
</dbReference>
<keyword evidence="2" id="KW-1133">Transmembrane helix</keyword>
<accession>A0ABX1GQH1</accession>
<dbReference type="Pfam" id="PF07995">
    <property type="entry name" value="GSDH"/>
    <property type="match status" value="2"/>
</dbReference>
<keyword evidence="2" id="KW-0472">Membrane</keyword>
<name>A0ABX1GQH1_9FLAO</name>
<dbReference type="InterPro" id="IPR011042">
    <property type="entry name" value="6-blade_b-propeller_TolB-like"/>
</dbReference>
<dbReference type="InterPro" id="IPR011658">
    <property type="entry name" value="PA14_dom"/>
</dbReference>
<sequence>MKKHYTSIGIAILLISIIYSFTNLNLFSPPGLTSPEPIGNFLNGNFPDISPEGDPYVEAFPNLTFDSPLTFTPVPDSNVLVVGQRDGKIYWFDNRDDVPTKNLVADLSNEVGVVWDGGFLGLAIHPEFGNTGKNYFYLYYTTKDGQGRDYPNAFVSGFGCDREDYWGGFLILKRIEVNPNTFTRIASNDLVMMKKRMFSSTHRGGGIAFGQDGFLYIPTGDQSAYSKPQNSTTNLDGGVLRIDVNSDSSKSHPPIRKMPQGGRFADEISGVGYYIPDDNPFLSPDGSRFEEYYTVGHRNPHRMTMDRVTGTFYIGEIGEGTHEEINVISPGKNYGWPLYEGYRFSGRCTTMLDNMPHEGPLVAFPRSQANAIIGGYVYRGSAMPDFYGKYICADYGTGEEIWAVDTATGEYELITQFSPTNIISFGEDNSGELYLLSQGNNVTLYKLRQTGGLNGSFPNLLSETGAFKNLQTLEPSEGVLPYELIEPFWSDGAEKKRWMVIPNDGTHNTPAEQISFSEDGDWEFPVGSVLIKHFELPIDERNPTLTRRLETRFSVKASNGSFYYLTYKWNNQQTDATLLNSGLSENVQITKADGSNEFQVWDYPSTQDCIACHNPATGGTLGTRTRYLNSDYTYSKSGLTGNQLVTLSHLGILNAPITDATTQNFQTYKALNDFNASLDERARSYLDLNCAYCHRPGATGERAQFDLRLSNSFDQTGLLVAGTNTPLGIPGEKILVPGNAAASILYHRTDSADPTVMMPPLAKNKIDETAVALLEDWINQMDPNLVPQECTASGTILLERYNNIGGIALNDLFNAPNYPDNPSSTQQINSFEIAVNSGDNYGVKVSGFLCPPESGVYYFWVSGDDESRLDISTDQNPANISTIANVPGWTSSRQWNKFQEQKSNAVQLIKGQRYYIQAFMKESGGGDNLAVGWRRPSDGNGQTPAEIIPGNVLSPWANNVFVTDVSVNPENLVLTEGENTSLTATVSPSDASDKSVIWSSSDDSVATVDDSGNVTAIAPGVATITVTTNDGGYQANTTVEVNELIIPVSGVTLNTDSLVLTEGEIASLTATVGPSDASDKSVIWSSSDDSIATVDDSGNVTAIAPGVATITVTTNDGGYQANATVEVNELIIPVSGVTLNTDSLVLTEGENASLTATIGPSDASDKSIIWSSSDDSVATVDDSGNVTAIAPGVATITVTTNDGGYQANATVEVNELIIPVSGVTLNTDSLVLTEGESASLTATVGPSDASDKSVIWSSSDDSIATVDDSGNVTAIAPGVATITVTTNDRGYQANATVEVNELIIPVSGVTLNTDSLVLTEGENASLTATIGPSDASDKSVIWSSSDDSVATVDDSGNVTAIAPGVATITVTTNDGGYQANATVEVNELIIPVSGVTLNTDSLVLTEGENTSLTATVGPSDASDKSVIWSSSDDSVATVDDSGNVTAIAPGVATITVTTNDGGYQANATVEVNTIIISVSGVLLNPEIFSLVVGESQVLNAEVLPANADNKDIIWYTSDDSVASISDIGEVTALSEGTSVLTARTVDGGFEAYSTLTVLPGGGNGIAVTGVTLEPEIFSMSVGDLQTLTAVVLPSDADIKDIIWYTSDDSVALINGNGEVTAVAEGTSVLTARTVDGGFEAYSTLTVLPGGGNGVAVTGVTLEPEIFSLQVGESRTLDANVLPSDADNKSLIWYTSDDSVALINGNGEVTAVGEGTSVLTARTVDGGFEAYSTVTVLPSGGNGVAVTGVTLQPESFSLSVGESRTLEATVFPANADNQEIIWYTSNDTVVSINGNGEITALSAGTSVLTARTLDGGYEAYSSVNVISGGQGIAVTGVILEPELLSISIGETIGLTASVIPSNADNKDLIWYTTDPGIATISSDGLLTALNEGVVVITARTVDGGFEAYSTVTSVDAQPGTLSIVLGELAPQDQSIVNLRVAPNPINPNSTFSLSFVAFKSEPLTVELWDYSGKRIKQVLGKSNNGFNIIDVDTYNISSGSYIITVKVADDMFSKQLIIK</sequence>
<dbReference type="InterPro" id="IPR003343">
    <property type="entry name" value="Big_2"/>
</dbReference>
<dbReference type="PROSITE" id="PS51820">
    <property type="entry name" value="PA14"/>
    <property type="match status" value="1"/>
</dbReference>
<organism evidence="4 5">
    <name type="scientific">Croceivirga thetidis</name>
    <dbReference type="NCBI Taxonomy" id="2721623"/>
    <lineage>
        <taxon>Bacteria</taxon>
        <taxon>Pseudomonadati</taxon>
        <taxon>Bacteroidota</taxon>
        <taxon>Flavobacteriia</taxon>
        <taxon>Flavobacteriales</taxon>
        <taxon>Flavobacteriaceae</taxon>
        <taxon>Croceivirga</taxon>
    </lineage>
</organism>
<dbReference type="InterPro" id="IPR008964">
    <property type="entry name" value="Invasin/intimin_cell_adhesion"/>
</dbReference>
<dbReference type="NCBIfam" id="TIGR04183">
    <property type="entry name" value="Por_Secre_tail"/>
    <property type="match status" value="1"/>
</dbReference>
<dbReference type="RefSeq" id="WP_168552143.1">
    <property type="nucleotide sequence ID" value="NZ_JAAWWL010000002.1"/>
</dbReference>
<gene>
    <name evidence="4" type="ORF">HCU67_08105</name>
</gene>
<evidence type="ECO:0000313" key="4">
    <source>
        <dbReference type="EMBL" id="NKI31908.1"/>
    </source>
</evidence>
<keyword evidence="5" id="KW-1185">Reference proteome</keyword>
<proteinExistence type="predicted"/>
<feature type="transmembrane region" description="Helical" evidence="2">
    <location>
        <begin position="7"/>
        <end position="27"/>
    </location>
</feature>
<dbReference type="SUPFAM" id="SSF50952">
    <property type="entry name" value="Soluble quinoprotein glucose dehydrogenase"/>
    <property type="match status" value="1"/>
</dbReference>
<keyword evidence="1" id="KW-0732">Signal</keyword>
<comment type="caution">
    <text evidence="4">The sequence shown here is derived from an EMBL/GenBank/DDBJ whole genome shotgun (WGS) entry which is preliminary data.</text>
</comment>
<dbReference type="SUPFAM" id="SSF49373">
    <property type="entry name" value="Invasin/intimin cell-adhesion fragments"/>
    <property type="match status" value="11"/>
</dbReference>
<evidence type="ECO:0000259" key="3">
    <source>
        <dbReference type="PROSITE" id="PS51820"/>
    </source>
</evidence>
<dbReference type="Pfam" id="PF02368">
    <property type="entry name" value="Big_2"/>
    <property type="match status" value="11"/>
</dbReference>
<reference evidence="4 5" key="1">
    <citation type="submission" date="2020-04" db="EMBL/GenBank/DDBJ databases">
        <authorList>
            <person name="Yoon J."/>
        </authorList>
    </citation>
    <scope>NUCLEOTIDE SEQUENCE [LARGE SCALE GENOMIC DNA]</scope>
    <source>
        <strain evidence="4 5">DJ-13</strain>
    </source>
</reference>
<dbReference type="InterPro" id="IPR011041">
    <property type="entry name" value="Quinoprot_gluc/sorb_DH_b-prop"/>
</dbReference>
<evidence type="ECO:0000313" key="5">
    <source>
        <dbReference type="Proteomes" id="UP000718451"/>
    </source>
</evidence>
<dbReference type="Gene3D" id="2.60.40.1080">
    <property type="match status" value="11"/>
</dbReference>
<dbReference type="PANTHER" id="PTHR19328">
    <property type="entry name" value="HEDGEHOG-INTERACTING PROTEIN"/>
    <property type="match status" value="1"/>
</dbReference>
<dbReference type="PANTHER" id="PTHR19328:SF75">
    <property type="entry name" value="ALDOSE SUGAR DEHYDROGENASE YLII"/>
    <property type="match status" value="1"/>
</dbReference>
<dbReference type="Gene3D" id="2.60.120.1560">
    <property type="match status" value="1"/>
</dbReference>
<protein>
    <submittedName>
        <fullName evidence="4">T9SS type A sorting domain-containing protein</fullName>
    </submittedName>
</protein>
<dbReference type="Gene3D" id="2.120.10.30">
    <property type="entry name" value="TolB, C-terminal domain"/>
    <property type="match status" value="1"/>
</dbReference>
<feature type="domain" description="PA14" evidence="3">
    <location>
        <begin position="791"/>
        <end position="952"/>
    </location>
</feature>
<keyword evidence="2" id="KW-0812">Transmembrane</keyword>
<dbReference type="EMBL" id="JAAWWL010000002">
    <property type="protein sequence ID" value="NKI31908.1"/>
    <property type="molecule type" value="Genomic_DNA"/>
</dbReference>
<evidence type="ECO:0000256" key="1">
    <source>
        <dbReference type="ARBA" id="ARBA00022729"/>
    </source>
</evidence>
<evidence type="ECO:0000256" key="2">
    <source>
        <dbReference type="SAM" id="Phobius"/>
    </source>
</evidence>
<dbReference type="SMART" id="SM00758">
    <property type="entry name" value="PA14"/>
    <property type="match status" value="1"/>
</dbReference>
<dbReference type="Pfam" id="PF07691">
    <property type="entry name" value="PA14"/>
    <property type="match status" value="1"/>
</dbReference>
<dbReference type="SMART" id="SM00635">
    <property type="entry name" value="BID_2"/>
    <property type="match status" value="11"/>
</dbReference>